<keyword evidence="5 7" id="KW-0472">Membrane</keyword>
<feature type="transmembrane region" description="Helical" evidence="7">
    <location>
        <begin position="389"/>
        <end position="410"/>
    </location>
</feature>
<evidence type="ECO:0000256" key="1">
    <source>
        <dbReference type="ARBA" id="ARBA00004141"/>
    </source>
</evidence>
<keyword evidence="3 6" id="KW-0812">Transmembrane</keyword>
<feature type="transmembrane region" description="Helical" evidence="7">
    <location>
        <begin position="464"/>
        <end position="485"/>
    </location>
</feature>
<evidence type="ECO:0000256" key="2">
    <source>
        <dbReference type="ARBA" id="ARBA00022448"/>
    </source>
</evidence>
<dbReference type="InterPro" id="IPR000175">
    <property type="entry name" value="Na/ntran_symport"/>
</dbReference>
<dbReference type="NCBIfam" id="NF037979">
    <property type="entry name" value="Na_transp"/>
    <property type="match status" value="1"/>
</dbReference>
<dbReference type="EMBL" id="JJMM01000010">
    <property type="protein sequence ID" value="KDR95391.1"/>
    <property type="molecule type" value="Genomic_DNA"/>
</dbReference>
<evidence type="ECO:0000256" key="7">
    <source>
        <dbReference type="SAM" id="Phobius"/>
    </source>
</evidence>
<protein>
    <recommendedName>
        <fullName evidence="6">Transporter</fullName>
    </recommendedName>
</protein>
<dbReference type="GO" id="GO:0005886">
    <property type="term" value="C:plasma membrane"/>
    <property type="evidence" value="ECO:0007669"/>
    <property type="project" value="TreeGrafter"/>
</dbReference>
<comment type="subcellular location">
    <subcellularLocation>
        <location evidence="1">Membrane</location>
        <topology evidence="1">Multi-pass membrane protein</topology>
    </subcellularLocation>
</comment>
<organism evidence="9 10">
    <name type="scientific">Peptoclostridium litorale DSM 5388</name>
    <dbReference type="NCBI Taxonomy" id="1121324"/>
    <lineage>
        <taxon>Bacteria</taxon>
        <taxon>Bacillati</taxon>
        <taxon>Bacillota</taxon>
        <taxon>Clostridia</taxon>
        <taxon>Peptostreptococcales</taxon>
        <taxon>Peptoclostridiaceae</taxon>
        <taxon>Peptoclostridium</taxon>
    </lineage>
</organism>
<dbReference type="PROSITE" id="PS50267">
    <property type="entry name" value="NA_NEUROTRAN_SYMP_3"/>
    <property type="match status" value="1"/>
</dbReference>
<feature type="transmembrane region" description="Helical" evidence="7">
    <location>
        <begin position="176"/>
        <end position="200"/>
    </location>
</feature>
<comment type="caution">
    <text evidence="9">The sequence shown here is derived from an EMBL/GenBank/DDBJ whole genome shotgun (WGS) entry which is preliminary data.</text>
</comment>
<keyword evidence="10" id="KW-1185">Reference proteome</keyword>
<evidence type="ECO:0000256" key="3">
    <source>
        <dbReference type="ARBA" id="ARBA00022692"/>
    </source>
</evidence>
<evidence type="ECO:0000256" key="6">
    <source>
        <dbReference type="RuleBase" id="RU003732"/>
    </source>
</evidence>
<dbReference type="PRINTS" id="PR00176">
    <property type="entry name" value="NANEUSMPORT"/>
</dbReference>
<gene>
    <name evidence="9" type="primary">tnaT</name>
    <name evidence="9" type="ORF">CLIT_10c01180</name>
    <name evidence="8" type="ORF">CLIT_23c02360</name>
</gene>
<proteinExistence type="inferred from homology"/>
<evidence type="ECO:0000313" key="10">
    <source>
        <dbReference type="Proteomes" id="UP000027946"/>
    </source>
</evidence>
<dbReference type="EMBL" id="JJMM01000026">
    <property type="protein sequence ID" value="KDR93964.1"/>
    <property type="molecule type" value="Genomic_DNA"/>
</dbReference>
<keyword evidence="6" id="KW-0769">Symport</keyword>
<feature type="transmembrane region" description="Helical" evidence="7">
    <location>
        <begin position="145"/>
        <end position="164"/>
    </location>
</feature>
<dbReference type="CDD" id="cd10334">
    <property type="entry name" value="SLC6sbd_u1"/>
    <property type="match status" value="1"/>
</dbReference>
<feature type="transmembrane region" description="Helical" evidence="7">
    <location>
        <begin position="220"/>
        <end position="243"/>
    </location>
</feature>
<accession>A0A069REC7</accession>
<reference evidence="9 10" key="1">
    <citation type="submission" date="2014-03" db="EMBL/GenBank/DDBJ databases">
        <title>Genome sequence of Clostridium litorale W6, DSM 5388.</title>
        <authorList>
            <person name="Poehlein A."/>
            <person name="Jagirdar A."/>
            <person name="Khonsari B."/>
            <person name="Chibani C.M."/>
            <person name="Gutierrez Gutierrez D.A."/>
            <person name="Davydova E."/>
            <person name="Alghaithi H.S."/>
            <person name="Nair K.P."/>
            <person name="Dhamotharan K."/>
            <person name="Chandran L."/>
            <person name="G W."/>
            <person name="Daniel R."/>
        </authorList>
    </citation>
    <scope>NUCLEOTIDE SEQUENCE [LARGE SCALE GENOMIC DNA]</scope>
    <source>
        <strain evidence="9 10">W6</strain>
    </source>
</reference>
<feature type="transmembrane region" description="Helical" evidence="7">
    <location>
        <begin position="42"/>
        <end position="64"/>
    </location>
</feature>
<evidence type="ECO:0000313" key="9">
    <source>
        <dbReference type="EMBL" id="KDR95391.1"/>
    </source>
</evidence>
<evidence type="ECO:0000256" key="4">
    <source>
        <dbReference type="ARBA" id="ARBA00022989"/>
    </source>
</evidence>
<feature type="transmembrane region" description="Helical" evidence="7">
    <location>
        <begin position="85"/>
        <end position="109"/>
    </location>
</feature>
<evidence type="ECO:0000313" key="8">
    <source>
        <dbReference type="EMBL" id="KDR93964.1"/>
    </source>
</evidence>
<sequence length="497" mass="55458">MEKRDQWNSRVGFIMGTVGAAIGLGNLWRFPFQAYSNGGGAFLIPYFFALMTAGIPLMIMELGFGSKMRSAAPSAFKKLGKRFEFIGWWQVMIPVVVMCFYCNIISWSLNYLFLSFNMGWTQNPGDFFIGEFLKLSDSPWNLGKIRINILVPLVFVWLTNYFIVRRGISKGIEKACKIIMPVLAVLMMVMVIRGVTLPGARYGLNWFLEPDFTKIMNPKVWISAYSQVFFSTTLAVGVMIAYSSYLPEKSDIVNNAHITVFSNAGFDFIAGICVFSVLGYYSFSMNIPFEEVMQNGAGLAFVAFPMAINELPMHDIFKVAFGVTFFFALVIAGISSSVSMLESFASAILDRYDIKREKLIGIIAICGFLGSMIFVTQAGLYILDIVDHFVANYGIAILGFIEAVLLGYAYDAHKMKEEVNEYSDIRVGTWWVICIKYITPIALGYIIIRNFIDEFKEPYSGYPVSALAAFGVSVALGMIIAAILISRSKGGKQTLEK</sequence>
<dbReference type="STRING" id="1121324.CLIT_10c01180"/>
<feature type="transmembrane region" description="Helical" evidence="7">
    <location>
        <begin position="264"/>
        <end position="283"/>
    </location>
</feature>
<dbReference type="InterPro" id="IPR037272">
    <property type="entry name" value="SNS_sf"/>
</dbReference>
<keyword evidence="4 7" id="KW-1133">Transmembrane helix</keyword>
<evidence type="ECO:0000256" key="5">
    <source>
        <dbReference type="ARBA" id="ARBA00023136"/>
    </source>
</evidence>
<dbReference type="GO" id="GO:0015293">
    <property type="term" value="F:symporter activity"/>
    <property type="evidence" value="ECO:0007669"/>
    <property type="project" value="UniProtKB-KW"/>
</dbReference>
<dbReference type="SUPFAM" id="SSF161070">
    <property type="entry name" value="SNF-like"/>
    <property type="match status" value="1"/>
</dbReference>
<feature type="transmembrane region" description="Helical" evidence="7">
    <location>
        <begin position="316"/>
        <end position="338"/>
    </location>
</feature>
<dbReference type="RefSeq" id="WP_038263594.1">
    <property type="nucleotide sequence ID" value="NZ_FSRH01000004.1"/>
</dbReference>
<name>A0A069REC7_PEPLI</name>
<dbReference type="PANTHER" id="PTHR11616">
    <property type="entry name" value="SODIUM/CHLORIDE DEPENDENT TRANSPORTER"/>
    <property type="match status" value="1"/>
</dbReference>
<dbReference type="Proteomes" id="UP000027946">
    <property type="component" value="Unassembled WGS sequence"/>
</dbReference>
<feature type="transmembrane region" description="Helical" evidence="7">
    <location>
        <begin position="12"/>
        <end position="30"/>
    </location>
</feature>
<comment type="similarity">
    <text evidence="6">Belongs to the sodium:neurotransmitter symporter (SNF) (TC 2.A.22) family.</text>
</comment>
<dbReference type="GO" id="GO:0035725">
    <property type="term" value="P:sodium ion transmembrane transport"/>
    <property type="evidence" value="ECO:0007669"/>
    <property type="project" value="TreeGrafter"/>
</dbReference>
<dbReference type="Pfam" id="PF00209">
    <property type="entry name" value="SNF"/>
    <property type="match status" value="2"/>
</dbReference>
<feature type="transmembrane region" description="Helical" evidence="7">
    <location>
        <begin position="359"/>
        <end position="383"/>
    </location>
</feature>
<dbReference type="eggNOG" id="COG0733">
    <property type="taxonomic scope" value="Bacteria"/>
</dbReference>
<dbReference type="PANTHER" id="PTHR11616:SF240">
    <property type="entry name" value="BLOATED TUBULES, ISOFORM B-RELATED"/>
    <property type="match status" value="1"/>
</dbReference>
<dbReference type="PROSITE" id="PS00610">
    <property type="entry name" value="NA_NEUROTRAN_SYMP_1"/>
    <property type="match status" value="1"/>
</dbReference>
<keyword evidence="2 6" id="KW-0813">Transport</keyword>
<dbReference type="AlphaFoldDB" id="A0A069REC7"/>
<feature type="transmembrane region" description="Helical" evidence="7">
    <location>
        <begin position="430"/>
        <end position="452"/>
    </location>
</feature>